<evidence type="ECO:0000313" key="2">
    <source>
        <dbReference type="Proteomes" id="UP000008367"/>
    </source>
</evidence>
<gene>
    <name evidence="1" type="ORF">VCHENC02_3651A</name>
</gene>
<name>A0A454CW38_VIBHA</name>
<feature type="non-terminal residue" evidence="1">
    <location>
        <position position="19"/>
    </location>
</feature>
<protein>
    <submittedName>
        <fullName evidence="1">Uncharacterized protein</fullName>
    </submittedName>
</protein>
<dbReference type="AlphaFoldDB" id="A0A454CW38"/>
<sequence length="19" mass="2399">MFNIEIIMKLIPYNRFQID</sequence>
<evidence type="ECO:0000313" key="1">
    <source>
        <dbReference type="EMBL" id="EKM30634.1"/>
    </source>
</evidence>
<dbReference type="Proteomes" id="UP000008367">
    <property type="component" value="Unassembled WGS sequence"/>
</dbReference>
<comment type="caution">
    <text evidence="1">The sequence shown here is derived from an EMBL/GenBank/DDBJ whole genome shotgun (WGS) entry which is preliminary data.</text>
</comment>
<reference evidence="1 2" key="1">
    <citation type="submission" date="2012-10" db="EMBL/GenBank/DDBJ databases">
        <title>Genome sequence of Vibrio Cholerae HENC-02.</title>
        <authorList>
            <person name="Eppinger M."/>
            <person name="Hasan N.A."/>
            <person name="Sengamalay N."/>
            <person name="Hine E."/>
            <person name="Su Q."/>
            <person name="Daugherty S.C."/>
            <person name="Young S."/>
            <person name="Sadzewicz L."/>
            <person name="Tallon L."/>
            <person name="Cebula T.A."/>
            <person name="Ravel J."/>
            <person name="Colwell R.R."/>
        </authorList>
    </citation>
    <scope>NUCLEOTIDE SEQUENCE [LARGE SCALE GENOMIC DNA]</scope>
    <source>
        <strain evidence="1 2">HENC-02</strain>
    </source>
</reference>
<organism evidence="1 2">
    <name type="scientific">Vibrio harveyi</name>
    <name type="common">Beneckea harveyi</name>
    <dbReference type="NCBI Taxonomy" id="669"/>
    <lineage>
        <taxon>Bacteria</taxon>
        <taxon>Pseudomonadati</taxon>
        <taxon>Pseudomonadota</taxon>
        <taxon>Gammaproteobacteria</taxon>
        <taxon>Vibrionales</taxon>
        <taxon>Vibrionaceae</taxon>
        <taxon>Vibrio</taxon>
    </lineage>
</organism>
<accession>A0A454CW38</accession>
<dbReference type="EMBL" id="AJSR01001561">
    <property type="protein sequence ID" value="EKM30634.1"/>
    <property type="molecule type" value="Genomic_DNA"/>
</dbReference>
<proteinExistence type="predicted"/>